<protein>
    <recommendedName>
        <fullName evidence="6">Ribonuclease VapC</fullName>
        <shortName evidence="6">RNase VapC</shortName>
        <ecNumber evidence="6">3.1.-.-</ecNumber>
    </recommendedName>
    <alternativeName>
        <fullName evidence="6">Toxin VapC</fullName>
    </alternativeName>
</protein>
<reference evidence="8 9" key="1">
    <citation type="submission" date="2024-08" db="EMBL/GenBank/DDBJ databases">
        <authorList>
            <person name="Lu H."/>
        </authorList>
    </citation>
    <scope>NUCLEOTIDE SEQUENCE [LARGE SCALE GENOMIC DNA]</scope>
    <source>
        <strain evidence="8 9">LYH14W</strain>
    </source>
</reference>
<keyword evidence="1 6" id="KW-1277">Toxin-antitoxin system</keyword>
<evidence type="ECO:0000256" key="3">
    <source>
        <dbReference type="ARBA" id="ARBA00022723"/>
    </source>
</evidence>
<keyword evidence="4 6" id="KW-0378">Hydrolase</keyword>
<keyword evidence="2 6" id="KW-0540">Nuclease</keyword>
<comment type="caution">
    <text evidence="8">The sequence shown here is derived from an EMBL/GenBank/DDBJ whole genome shotgun (WGS) entry which is preliminary data.</text>
</comment>
<comment type="cofactor">
    <cofactor evidence="6">
        <name>Mg(2+)</name>
        <dbReference type="ChEBI" id="CHEBI:18420"/>
    </cofactor>
</comment>
<name>A0ABW7F582_9BURK</name>
<dbReference type="CDD" id="cd18760">
    <property type="entry name" value="PIN_MtVapC3-like"/>
    <property type="match status" value="1"/>
</dbReference>
<dbReference type="Gene3D" id="3.40.50.1010">
    <property type="entry name" value="5'-nuclease"/>
    <property type="match status" value="1"/>
</dbReference>
<keyword evidence="9" id="KW-1185">Reference proteome</keyword>
<dbReference type="PANTHER" id="PTHR42740">
    <property type="entry name" value="RIBONUCLEASE VAPC3"/>
    <property type="match status" value="1"/>
</dbReference>
<feature type="binding site" evidence="6">
    <location>
        <position position="96"/>
    </location>
    <ligand>
        <name>Mg(2+)</name>
        <dbReference type="ChEBI" id="CHEBI:18420"/>
    </ligand>
</feature>
<dbReference type="HAMAP" id="MF_00265">
    <property type="entry name" value="VapC_Nob1"/>
    <property type="match status" value="1"/>
</dbReference>
<evidence type="ECO:0000256" key="1">
    <source>
        <dbReference type="ARBA" id="ARBA00022649"/>
    </source>
</evidence>
<accession>A0ABW7F582</accession>
<organism evidence="8 9">
    <name type="scientific">Pelomonas parva</name>
    <dbReference type="NCBI Taxonomy" id="3299032"/>
    <lineage>
        <taxon>Bacteria</taxon>
        <taxon>Pseudomonadati</taxon>
        <taxon>Pseudomonadota</taxon>
        <taxon>Betaproteobacteria</taxon>
        <taxon>Burkholderiales</taxon>
        <taxon>Sphaerotilaceae</taxon>
        <taxon>Roseateles</taxon>
    </lineage>
</organism>
<dbReference type="InterPro" id="IPR022907">
    <property type="entry name" value="VapC_family"/>
</dbReference>
<dbReference type="InterPro" id="IPR051749">
    <property type="entry name" value="PINc/VapC_TA_RNase"/>
</dbReference>
<evidence type="ECO:0000256" key="5">
    <source>
        <dbReference type="ARBA" id="ARBA00022842"/>
    </source>
</evidence>
<dbReference type="EC" id="3.1.-.-" evidence="6"/>
<dbReference type="Pfam" id="PF01850">
    <property type="entry name" value="PIN"/>
    <property type="match status" value="1"/>
</dbReference>
<gene>
    <name evidence="6" type="primary">vapC</name>
    <name evidence="8" type="ORF">ACG00Y_11015</name>
</gene>
<keyword evidence="5 6" id="KW-0460">Magnesium</keyword>
<evidence type="ECO:0000313" key="8">
    <source>
        <dbReference type="EMBL" id="MFG6430448.1"/>
    </source>
</evidence>
<dbReference type="Proteomes" id="UP001606210">
    <property type="component" value="Unassembled WGS sequence"/>
</dbReference>
<evidence type="ECO:0000256" key="4">
    <source>
        <dbReference type="ARBA" id="ARBA00022801"/>
    </source>
</evidence>
<evidence type="ECO:0000256" key="6">
    <source>
        <dbReference type="HAMAP-Rule" id="MF_00265"/>
    </source>
</evidence>
<dbReference type="SUPFAM" id="SSF88723">
    <property type="entry name" value="PIN domain-like"/>
    <property type="match status" value="1"/>
</dbReference>
<evidence type="ECO:0000256" key="2">
    <source>
        <dbReference type="ARBA" id="ARBA00022722"/>
    </source>
</evidence>
<keyword evidence="6" id="KW-0800">Toxin</keyword>
<dbReference type="InterPro" id="IPR002716">
    <property type="entry name" value="PIN_dom"/>
</dbReference>
<evidence type="ECO:0000259" key="7">
    <source>
        <dbReference type="Pfam" id="PF01850"/>
    </source>
</evidence>
<proteinExistence type="inferred from homology"/>
<feature type="domain" description="PIN" evidence="7">
    <location>
        <begin position="2"/>
        <end position="119"/>
    </location>
</feature>
<dbReference type="EMBL" id="JBIGHV010000004">
    <property type="protein sequence ID" value="MFG6430448.1"/>
    <property type="molecule type" value="Genomic_DNA"/>
</dbReference>
<evidence type="ECO:0000313" key="9">
    <source>
        <dbReference type="Proteomes" id="UP001606210"/>
    </source>
</evidence>
<feature type="binding site" evidence="6">
    <location>
        <position position="5"/>
    </location>
    <ligand>
        <name>Mg(2+)</name>
        <dbReference type="ChEBI" id="CHEBI:18420"/>
    </ligand>
</feature>
<dbReference type="InterPro" id="IPR029060">
    <property type="entry name" value="PIN-like_dom_sf"/>
</dbReference>
<comment type="function">
    <text evidence="6">Toxic component of a toxin-antitoxin (TA) system. An RNase.</text>
</comment>
<dbReference type="RefSeq" id="WP_394478722.1">
    <property type="nucleotide sequence ID" value="NZ_JBIGHV010000004.1"/>
</dbReference>
<sequence length="133" mass="14824">MILVDSSVWIDYLRGTDTPQTRKLDGLLGTVPLAVGDLILTEVLQGCGSERQFNEVERLLSSLTRVTLGGPDIAVEAARNFRRLRAKGVTVRKTIDTVIATRCLLDGYELLHDDRDFDAFETHLGLRVVHCED</sequence>
<comment type="similarity">
    <text evidence="6">Belongs to the PINc/VapC protein family.</text>
</comment>
<dbReference type="PANTHER" id="PTHR42740:SF1">
    <property type="entry name" value="RIBONUCLEASE VAPC3"/>
    <property type="match status" value="1"/>
</dbReference>
<keyword evidence="3 6" id="KW-0479">Metal-binding</keyword>